<evidence type="ECO:0000256" key="5">
    <source>
        <dbReference type="ARBA" id="ARBA00022840"/>
    </source>
</evidence>
<evidence type="ECO:0000259" key="8">
    <source>
        <dbReference type="PROSITE" id="PS51192"/>
    </source>
</evidence>
<reference evidence="10 11" key="1">
    <citation type="journal article" date="2019" name="Nat. Plants">
        <title>Genome sequencing of Musa balbisiana reveals subgenome evolution and function divergence in polyploid bananas.</title>
        <authorList>
            <person name="Yao X."/>
        </authorList>
    </citation>
    <scope>NUCLEOTIDE SEQUENCE [LARGE SCALE GENOMIC DNA]</scope>
    <source>
        <strain evidence="11">cv. DH-PKW</strain>
        <tissue evidence="10">Leaves</tissue>
    </source>
</reference>
<sequence length="633" mass="69883">MRPVRQPPLLHCFRAALSSRHPLCLLFLAPRPSQSSPRASISAPWPRLKPLGRTRTYSVATKVAEEPVAEWSGGGGDGDGNGSGNGSYFFAGESVSWKSLGISDHLSHALAKASLLRPSLVQAACIPHILTGKDVIIAAETGSGKTHGYLVPLIEKLCSNLDPNKGTDVSKGNPEKHKKTYLVLCPNVMLCEQVADMANNLLDDSGESLVKVAAVCGQRGWPVAHPDILVSTPVALLNYLFEFDPEKKRRANFLQNIKSVVFDEADMLLCGSFQNQVIRLINMLRFEEKLVSKMQDSAKESVIDEDNKCNMELKSDDDNYKQLLNNDEEDGDNCNDDEGLESESEELNTSVKDWRRVRKIYTRSKQYVFVAATLPSSGKRTAGGVLKRMFPDAICQHILYINWSADIRQYIFAGHMMEPATGQNGPGTRFAALNAVSQLIYARLEQRWIEVTPDTQVDALLDAVNYGYRCKAPDSHVDASRTMVFANTVDAVQSVAKILERVGLECILYHREGSLEERTSNLNRFRKNGGIFVCTDAASRGLDIPNVSHVIQAEFATSAVDFLHRVGRTARAGQFGTVTSLYTRSNQDLVCAVRQAERTGEPVENAFSRKRSFRNKLKKRGRNTSEGASLASV</sequence>
<evidence type="ECO:0000256" key="7">
    <source>
        <dbReference type="SAM" id="MobiDB-lite"/>
    </source>
</evidence>
<feature type="region of interest" description="Disordered" evidence="7">
    <location>
        <begin position="611"/>
        <end position="633"/>
    </location>
</feature>
<dbReference type="Gene3D" id="3.40.50.300">
    <property type="entry name" value="P-loop containing nucleotide triphosphate hydrolases"/>
    <property type="match status" value="2"/>
</dbReference>
<keyword evidence="4" id="KW-0347">Helicase</keyword>
<organism evidence="10 11">
    <name type="scientific">Musa balbisiana</name>
    <name type="common">Banana</name>
    <dbReference type="NCBI Taxonomy" id="52838"/>
    <lineage>
        <taxon>Eukaryota</taxon>
        <taxon>Viridiplantae</taxon>
        <taxon>Streptophyta</taxon>
        <taxon>Embryophyta</taxon>
        <taxon>Tracheophyta</taxon>
        <taxon>Spermatophyta</taxon>
        <taxon>Magnoliopsida</taxon>
        <taxon>Liliopsida</taxon>
        <taxon>Zingiberales</taxon>
        <taxon>Musaceae</taxon>
        <taxon>Musa</taxon>
    </lineage>
</organism>
<protein>
    <recommendedName>
        <fullName evidence="1">RNA helicase</fullName>
        <ecNumber evidence="1">3.6.4.13</ecNumber>
    </recommendedName>
</protein>
<evidence type="ECO:0000259" key="9">
    <source>
        <dbReference type="PROSITE" id="PS51194"/>
    </source>
</evidence>
<dbReference type="InterPro" id="IPR011545">
    <property type="entry name" value="DEAD/DEAH_box_helicase_dom"/>
</dbReference>
<dbReference type="Proteomes" id="UP000317650">
    <property type="component" value="Chromosome 8"/>
</dbReference>
<proteinExistence type="predicted"/>
<keyword evidence="11" id="KW-1185">Reference proteome</keyword>
<dbReference type="InterPro" id="IPR001650">
    <property type="entry name" value="Helicase_C-like"/>
</dbReference>
<dbReference type="Pfam" id="PF00271">
    <property type="entry name" value="Helicase_C"/>
    <property type="match status" value="1"/>
</dbReference>
<keyword evidence="6" id="KW-0694">RNA-binding</keyword>
<name>A0A4S8K658_MUSBA</name>
<dbReference type="PROSITE" id="PS51192">
    <property type="entry name" value="HELICASE_ATP_BIND_1"/>
    <property type="match status" value="1"/>
</dbReference>
<dbReference type="SUPFAM" id="SSF52540">
    <property type="entry name" value="P-loop containing nucleoside triphosphate hydrolases"/>
    <property type="match status" value="1"/>
</dbReference>
<evidence type="ECO:0000256" key="1">
    <source>
        <dbReference type="ARBA" id="ARBA00012552"/>
    </source>
</evidence>
<dbReference type="EC" id="3.6.4.13" evidence="1"/>
<dbReference type="InterPro" id="IPR027417">
    <property type="entry name" value="P-loop_NTPase"/>
</dbReference>
<feature type="compositionally biased region" description="Acidic residues" evidence="7">
    <location>
        <begin position="326"/>
        <end position="346"/>
    </location>
</feature>
<dbReference type="InterPro" id="IPR044742">
    <property type="entry name" value="DEAD/DEAH_RhlB"/>
</dbReference>
<feature type="domain" description="Helicase C-terminal" evidence="9">
    <location>
        <begin position="456"/>
        <end position="621"/>
    </location>
</feature>
<dbReference type="PANTHER" id="PTHR47958">
    <property type="entry name" value="ATP-DEPENDENT RNA HELICASE DBP3"/>
    <property type="match status" value="1"/>
</dbReference>
<dbReference type="GO" id="GO:0003723">
    <property type="term" value="F:RNA binding"/>
    <property type="evidence" value="ECO:0007669"/>
    <property type="project" value="UniProtKB-KW"/>
</dbReference>
<keyword evidence="5" id="KW-0067">ATP-binding</keyword>
<evidence type="ECO:0000256" key="6">
    <source>
        <dbReference type="ARBA" id="ARBA00022884"/>
    </source>
</evidence>
<feature type="compositionally biased region" description="Polar residues" evidence="7">
    <location>
        <begin position="624"/>
        <end position="633"/>
    </location>
</feature>
<keyword evidence="2" id="KW-0547">Nucleotide-binding</keyword>
<dbReference type="CDD" id="cd18787">
    <property type="entry name" value="SF2_C_DEAD"/>
    <property type="match status" value="1"/>
</dbReference>
<dbReference type="SMART" id="SM00487">
    <property type="entry name" value="DEXDc"/>
    <property type="match status" value="1"/>
</dbReference>
<dbReference type="GO" id="GO:0005524">
    <property type="term" value="F:ATP binding"/>
    <property type="evidence" value="ECO:0007669"/>
    <property type="project" value="UniProtKB-KW"/>
</dbReference>
<dbReference type="STRING" id="52838.A0A4S8K658"/>
<dbReference type="Pfam" id="PF00270">
    <property type="entry name" value="DEAD"/>
    <property type="match status" value="1"/>
</dbReference>
<dbReference type="GO" id="GO:0016787">
    <property type="term" value="F:hydrolase activity"/>
    <property type="evidence" value="ECO:0007669"/>
    <property type="project" value="UniProtKB-KW"/>
</dbReference>
<feature type="domain" description="Helicase ATP-binding" evidence="8">
    <location>
        <begin position="126"/>
        <end position="392"/>
    </location>
</feature>
<accession>A0A4S8K658</accession>
<evidence type="ECO:0000256" key="2">
    <source>
        <dbReference type="ARBA" id="ARBA00022741"/>
    </source>
</evidence>
<evidence type="ECO:0000313" key="10">
    <source>
        <dbReference type="EMBL" id="THU70338.1"/>
    </source>
</evidence>
<feature type="compositionally biased region" description="Basic residues" evidence="7">
    <location>
        <begin position="611"/>
        <end position="622"/>
    </location>
</feature>
<dbReference type="EMBL" id="PYDT01000002">
    <property type="protein sequence ID" value="THU70338.1"/>
    <property type="molecule type" value="Genomic_DNA"/>
</dbReference>
<dbReference type="CDD" id="cd00268">
    <property type="entry name" value="DEADc"/>
    <property type="match status" value="1"/>
</dbReference>
<dbReference type="SMART" id="SM00490">
    <property type="entry name" value="HELICc"/>
    <property type="match status" value="1"/>
</dbReference>
<evidence type="ECO:0000256" key="3">
    <source>
        <dbReference type="ARBA" id="ARBA00022801"/>
    </source>
</evidence>
<keyword evidence="3" id="KW-0378">Hydrolase</keyword>
<gene>
    <name evidence="10" type="ORF">C4D60_Mb08t23940</name>
</gene>
<dbReference type="InterPro" id="IPR014001">
    <property type="entry name" value="Helicase_ATP-bd"/>
</dbReference>
<dbReference type="GO" id="GO:0003724">
    <property type="term" value="F:RNA helicase activity"/>
    <property type="evidence" value="ECO:0007669"/>
    <property type="project" value="UniProtKB-EC"/>
</dbReference>
<dbReference type="PROSITE" id="PS51194">
    <property type="entry name" value="HELICASE_CTER"/>
    <property type="match status" value="1"/>
</dbReference>
<evidence type="ECO:0000256" key="4">
    <source>
        <dbReference type="ARBA" id="ARBA00022806"/>
    </source>
</evidence>
<comment type="caution">
    <text evidence="10">The sequence shown here is derived from an EMBL/GenBank/DDBJ whole genome shotgun (WGS) entry which is preliminary data.</text>
</comment>
<evidence type="ECO:0000313" key="11">
    <source>
        <dbReference type="Proteomes" id="UP000317650"/>
    </source>
</evidence>
<feature type="region of interest" description="Disordered" evidence="7">
    <location>
        <begin position="324"/>
        <end position="346"/>
    </location>
</feature>
<dbReference type="AlphaFoldDB" id="A0A4S8K658"/>